<name>A0AAP0PC24_9MAGN</name>
<reference evidence="2 3" key="1">
    <citation type="submission" date="2024-01" db="EMBL/GenBank/DDBJ databases">
        <title>Genome assemblies of Stephania.</title>
        <authorList>
            <person name="Yang L."/>
        </authorList>
    </citation>
    <scope>NUCLEOTIDE SEQUENCE [LARGE SCALE GENOMIC DNA]</scope>
    <source>
        <strain evidence="2">YNDBR</strain>
        <tissue evidence="2">Leaf</tissue>
    </source>
</reference>
<feature type="compositionally biased region" description="Basic and acidic residues" evidence="1">
    <location>
        <begin position="1"/>
        <end position="19"/>
    </location>
</feature>
<dbReference type="AlphaFoldDB" id="A0AAP0PC24"/>
<dbReference type="Proteomes" id="UP001420932">
    <property type="component" value="Unassembled WGS sequence"/>
</dbReference>
<proteinExistence type="predicted"/>
<evidence type="ECO:0000256" key="1">
    <source>
        <dbReference type="SAM" id="MobiDB-lite"/>
    </source>
</evidence>
<accession>A0AAP0PC24</accession>
<gene>
    <name evidence="2" type="ORF">Syun_014566</name>
</gene>
<feature type="compositionally biased region" description="Gly residues" evidence="1">
    <location>
        <begin position="38"/>
        <end position="59"/>
    </location>
</feature>
<feature type="compositionally biased region" description="Gly residues" evidence="1">
    <location>
        <begin position="68"/>
        <end position="77"/>
    </location>
</feature>
<evidence type="ECO:0000313" key="2">
    <source>
        <dbReference type="EMBL" id="KAK9135236.1"/>
    </source>
</evidence>
<feature type="region of interest" description="Disordered" evidence="1">
    <location>
        <begin position="1"/>
        <end position="82"/>
    </location>
</feature>
<keyword evidence="3" id="KW-1185">Reference proteome</keyword>
<organism evidence="2 3">
    <name type="scientific">Stephania yunnanensis</name>
    <dbReference type="NCBI Taxonomy" id="152371"/>
    <lineage>
        <taxon>Eukaryota</taxon>
        <taxon>Viridiplantae</taxon>
        <taxon>Streptophyta</taxon>
        <taxon>Embryophyta</taxon>
        <taxon>Tracheophyta</taxon>
        <taxon>Spermatophyta</taxon>
        <taxon>Magnoliopsida</taxon>
        <taxon>Ranunculales</taxon>
        <taxon>Menispermaceae</taxon>
        <taxon>Menispermoideae</taxon>
        <taxon>Cissampelideae</taxon>
        <taxon>Stephania</taxon>
    </lineage>
</organism>
<comment type="caution">
    <text evidence="2">The sequence shown here is derived from an EMBL/GenBank/DDBJ whole genome shotgun (WGS) entry which is preliminary data.</text>
</comment>
<sequence>MKLREVEPGRGPPQEERALRSSGPSWEEEGKERSSDGEGVGGSRGGGGIRRGVADGGDVGVEEEIRGGGRSGGGCGGAEVVDGGVDCGELVQEVVDGGKRSRWGRCGSRVI</sequence>
<evidence type="ECO:0000313" key="3">
    <source>
        <dbReference type="Proteomes" id="UP001420932"/>
    </source>
</evidence>
<protein>
    <submittedName>
        <fullName evidence="2">Uncharacterized protein</fullName>
    </submittedName>
</protein>
<dbReference type="EMBL" id="JBBNAF010000006">
    <property type="protein sequence ID" value="KAK9135236.1"/>
    <property type="molecule type" value="Genomic_DNA"/>
</dbReference>